<dbReference type="KEGG" id="hhk:HH1059_23980"/>
<dbReference type="Gene3D" id="3.10.450.740">
    <property type="match status" value="1"/>
</dbReference>
<dbReference type="EMBL" id="AP017372">
    <property type="protein sequence ID" value="BAU56469.1"/>
    <property type="molecule type" value="Genomic_DNA"/>
</dbReference>
<dbReference type="InterPro" id="IPR041596">
    <property type="entry name" value="Lig_Pab1020_C"/>
</dbReference>
<dbReference type="RefSeq" id="WP_162549545.1">
    <property type="nucleotide sequence ID" value="NZ_AP017372.2"/>
</dbReference>
<dbReference type="Gene3D" id="3.30.470.30">
    <property type="entry name" value="DNA ligase/mRNA capping enzyme"/>
    <property type="match status" value="1"/>
</dbReference>
<dbReference type="SUPFAM" id="SSF56091">
    <property type="entry name" value="DNA ligase/mRNA capping enzyme, catalytic domain"/>
    <property type="match status" value="1"/>
</dbReference>
<keyword evidence="3" id="KW-0436">Ligase</keyword>
<feature type="domain" description="RNA ligase" evidence="1">
    <location>
        <begin position="71"/>
        <end position="226"/>
    </location>
</feature>
<organism evidence="3 4">
    <name type="scientific">Halorhodospira halochloris</name>
    <name type="common">Ectothiorhodospira halochloris</name>
    <dbReference type="NCBI Taxonomy" id="1052"/>
    <lineage>
        <taxon>Bacteria</taxon>
        <taxon>Pseudomonadati</taxon>
        <taxon>Pseudomonadota</taxon>
        <taxon>Gammaproteobacteria</taxon>
        <taxon>Chromatiales</taxon>
        <taxon>Ectothiorhodospiraceae</taxon>
        <taxon>Halorhodospira</taxon>
    </lineage>
</organism>
<dbReference type="NCBIfam" id="TIGR01209">
    <property type="entry name" value="RNA ligase"/>
    <property type="match status" value="1"/>
</dbReference>
<evidence type="ECO:0000259" key="2">
    <source>
        <dbReference type="Pfam" id="PF18330"/>
    </source>
</evidence>
<evidence type="ECO:0000313" key="3">
    <source>
        <dbReference type="EMBL" id="BAU56469.1"/>
    </source>
</evidence>
<dbReference type="GO" id="GO:0016874">
    <property type="term" value="F:ligase activity"/>
    <property type="evidence" value="ECO:0007669"/>
    <property type="project" value="UniProtKB-KW"/>
</dbReference>
<dbReference type="Pfam" id="PF18330">
    <property type="entry name" value="Lig_C"/>
    <property type="match status" value="1"/>
</dbReference>
<dbReference type="Gene3D" id="3.30.1490.70">
    <property type="match status" value="1"/>
</dbReference>
<evidence type="ECO:0000259" key="1">
    <source>
        <dbReference type="Pfam" id="PF09414"/>
    </source>
</evidence>
<dbReference type="InterPro" id="IPR021122">
    <property type="entry name" value="RNA_ligase_dom_REL/Rnl2"/>
</dbReference>
<dbReference type="AlphaFoldDB" id="A0A0X8XAU7"/>
<reference evidence="3" key="1">
    <citation type="submission" date="2016-02" db="EMBL/GenBank/DDBJ databases">
        <title>Halorhodospira halochloris DSM-1059 complete genome, version 2.</title>
        <authorList>
            <person name="Tsukatani Y."/>
        </authorList>
    </citation>
    <scope>NUCLEOTIDE SEQUENCE</scope>
    <source>
        <strain evidence="3">DSM 1059</strain>
    </source>
</reference>
<evidence type="ECO:0000313" key="4">
    <source>
        <dbReference type="Proteomes" id="UP000218890"/>
    </source>
</evidence>
<dbReference type="Pfam" id="PF09414">
    <property type="entry name" value="RNA_ligase"/>
    <property type="match status" value="1"/>
</dbReference>
<dbReference type="Gene3D" id="3.30.70.2160">
    <property type="match status" value="1"/>
</dbReference>
<accession>A0A0X8XAU7</accession>
<proteinExistence type="predicted"/>
<protein>
    <submittedName>
        <fullName evidence="3">ATP-dependent DNA ligase</fullName>
    </submittedName>
</protein>
<dbReference type="Proteomes" id="UP000218890">
    <property type="component" value="Chromosome"/>
</dbReference>
<sequence length="367" mass="41901">MTNESLISQALEKKKAKHERFAEIDYIRLTDAQGGWPRGTVFLNNRAVPGYPSIGRVLNLEQGLEQQFYAPFHAEEKIDGYNVRIVKHEGHYLAFSRGGFVCPFTTDRLPDLIDTDILDSHPDLVICGEVAGPGNPYLEGHPPDISDEIVLLVFDLMRFDELGFFETTEKLNIIRQFNLPAVPYHGRFEPHQAQQIRDILPELDDRGVEGLVLKEEGARQKRAKYVTPASVVQDIRAMGDALMDMPAEYFTNRLLRLVLILEESPQLDSSQLRYELGCALIDPLLEAARNHPATHKVSHHFECRFRHRINAERFIQHISRAPQREIHSSVRSLEEDQDGYWVLTFERVFPRVSGLLANFLSGGQVHD</sequence>
<dbReference type="CDD" id="cd07894">
    <property type="entry name" value="Adenylation_RNA_ligase"/>
    <property type="match status" value="1"/>
</dbReference>
<dbReference type="InterPro" id="IPR001072">
    <property type="entry name" value="RNA_ligase_Pab1020"/>
</dbReference>
<dbReference type="PRINTS" id="PR01048">
    <property type="entry name" value="Y414FAMILY"/>
</dbReference>
<name>A0A0X8XAU7_HALHR</name>
<gene>
    <name evidence="3" type="ORF">HH1059_23980</name>
</gene>
<feature type="domain" description="RNA ligase Pab1020 C-terminal" evidence="2">
    <location>
        <begin position="242"/>
        <end position="363"/>
    </location>
</feature>
<keyword evidence="4" id="KW-1185">Reference proteome</keyword>